<comment type="similarity">
    <text evidence="2 8">Belongs to the 4-toluene sulfonate uptake permease (TSUP) (TC 2.A.102) family.</text>
</comment>
<feature type="transmembrane region" description="Helical" evidence="8">
    <location>
        <begin position="123"/>
        <end position="144"/>
    </location>
</feature>
<feature type="transmembrane region" description="Helical" evidence="8">
    <location>
        <begin position="40"/>
        <end position="60"/>
    </location>
</feature>
<accession>A0A2L2BRF8</accession>
<dbReference type="RefSeq" id="WP_158665573.1">
    <property type="nucleotide sequence ID" value="NZ_CP026923.1"/>
</dbReference>
<protein>
    <recommendedName>
        <fullName evidence="8">Probable membrane transporter protein</fullName>
    </recommendedName>
</protein>
<dbReference type="OrthoDB" id="3872971at2"/>
<keyword evidence="7 8" id="KW-0472">Membrane</keyword>
<dbReference type="GO" id="GO:0005886">
    <property type="term" value="C:plasma membrane"/>
    <property type="evidence" value="ECO:0007669"/>
    <property type="project" value="UniProtKB-SubCell"/>
</dbReference>
<feature type="transmembrane region" description="Helical" evidence="8">
    <location>
        <begin position="224"/>
        <end position="246"/>
    </location>
</feature>
<keyword evidence="5 8" id="KW-0812">Transmembrane</keyword>
<keyword evidence="4 8" id="KW-1003">Cell membrane</keyword>
<evidence type="ECO:0000256" key="7">
    <source>
        <dbReference type="ARBA" id="ARBA00023136"/>
    </source>
</evidence>
<evidence type="ECO:0000256" key="6">
    <source>
        <dbReference type="ARBA" id="ARBA00022989"/>
    </source>
</evidence>
<evidence type="ECO:0000256" key="8">
    <source>
        <dbReference type="RuleBase" id="RU363041"/>
    </source>
</evidence>
<organism evidence="9 10">
    <name type="scientific">Pontimonas salivibrio</name>
    <dbReference type="NCBI Taxonomy" id="1159327"/>
    <lineage>
        <taxon>Bacteria</taxon>
        <taxon>Bacillati</taxon>
        <taxon>Actinomycetota</taxon>
        <taxon>Actinomycetes</taxon>
        <taxon>Micrococcales</taxon>
        <taxon>Microbacteriaceae</taxon>
        <taxon>Pontimonas</taxon>
    </lineage>
</organism>
<keyword evidence="3" id="KW-0813">Transport</keyword>
<evidence type="ECO:0000256" key="2">
    <source>
        <dbReference type="ARBA" id="ARBA00009142"/>
    </source>
</evidence>
<feature type="transmembrane region" description="Helical" evidence="8">
    <location>
        <begin position="192"/>
        <end position="212"/>
    </location>
</feature>
<keyword evidence="10" id="KW-1185">Reference proteome</keyword>
<evidence type="ECO:0000256" key="3">
    <source>
        <dbReference type="ARBA" id="ARBA00022448"/>
    </source>
</evidence>
<evidence type="ECO:0000313" key="10">
    <source>
        <dbReference type="Proteomes" id="UP000243077"/>
    </source>
</evidence>
<reference evidence="9 10" key="1">
    <citation type="submission" date="2018-02" db="EMBL/GenBank/DDBJ databases">
        <title>Complete genome of the streamlined marine actinobacterium Pontimonas salivibrio CL-TW6 adapted to coastal planktonic lifestype.</title>
        <authorList>
            <person name="Cho B.C."/>
            <person name="Hardies S.C."/>
            <person name="Jang G.I."/>
            <person name="Hwang C.Y."/>
        </authorList>
    </citation>
    <scope>NUCLEOTIDE SEQUENCE [LARGE SCALE GENOMIC DNA]</scope>
    <source>
        <strain evidence="9 10">CL-TW6</strain>
    </source>
</reference>
<dbReference type="Proteomes" id="UP000243077">
    <property type="component" value="Chromosome"/>
</dbReference>
<gene>
    <name evidence="9" type="ORF">C3B54_111290</name>
</gene>
<dbReference type="Pfam" id="PF01925">
    <property type="entry name" value="TauE"/>
    <property type="match status" value="1"/>
</dbReference>
<evidence type="ECO:0000313" key="9">
    <source>
        <dbReference type="EMBL" id="AVG24240.1"/>
    </source>
</evidence>
<sequence>MLIFSAISVVLGSISQRVAGLGFALLVAPVFVLTFGPYDGVVLINYAGTLSSVVVLMRLWKDVNWRTYLALGPPAALAIIPTSYVVVNFQGPGLQIAIGLIVIAGLTLVLSRPKVTKQITPRWWVTMVAGGAAGVTSATAGVGAPPMGIYAAATGWPQREFAATLQPVFITTGATSFLTKVSFAGGLPSFHWSIWVGVLVLSAVGLSLGEVVKNLISGNTARTIAFALCYLGATMATIDGLLQYFFTTGTALPG</sequence>
<evidence type="ECO:0000256" key="4">
    <source>
        <dbReference type="ARBA" id="ARBA00022475"/>
    </source>
</evidence>
<feature type="transmembrane region" description="Helical" evidence="8">
    <location>
        <begin position="67"/>
        <end position="87"/>
    </location>
</feature>
<dbReference type="AlphaFoldDB" id="A0A2L2BRF8"/>
<dbReference type="PANTHER" id="PTHR30269:SF37">
    <property type="entry name" value="MEMBRANE TRANSPORTER PROTEIN"/>
    <property type="match status" value="1"/>
</dbReference>
<feature type="transmembrane region" description="Helical" evidence="8">
    <location>
        <begin position="93"/>
        <end position="111"/>
    </location>
</feature>
<name>A0A2L2BRF8_9MICO</name>
<dbReference type="InterPro" id="IPR052017">
    <property type="entry name" value="TSUP"/>
</dbReference>
<dbReference type="InterPro" id="IPR002781">
    <property type="entry name" value="TM_pro_TauE-like"/>
</dbReference>
<proteinExistence type="inferred from homology"/>
<evidence type="ECO:0000256" key="1">
    <source>
        <dbReference type="ARBA" id="ARBA00004651"/>
    </source>
</evidence>
<evidence type="ECO:0000256" key="5">
    <source>
        <dbReference type="ARBA" id="ARBA00022692"/>
    </source>
</evidence>
<comment type="subcellular location">
    <subcellularLocation>
        <location evidence="1 8">Cell membrane</location>
        <topology evidence="1 8">Multi-pass membrane protein</topology>
    </subcellularLocation>
</comment>
<keyword evidence="6 8" id="KW-1133">Transmembrane helix</keyword>
<dbReference type="KEGG" id="psai:C3B54_111290"/>
<dbReference type="EMBL" id="CP026923">
    <property type="protein sequence ID" value="AVG24240.1"/>
    <property type="molecule type" value="Genomic_DNA"/>
</dbReference>
<dbReference type="PANTHER" id="PTHR30269">
    <property type="entry name" value="TRANSMEMBRANE PROTEIN YFCA"/>
    <property type="match status" value="1"/>
</dbReference>